<keyword evidence="3" id="KW-1185">Reference proteome</keyword>
<accession>Q6M337</accession>
<dbReference type="InterPro" id="IPR029464">
    <property type="entry name" value="HSDR_N"/>
</dbReference>
<keyword evidence="2" id="KW-0378">Hydrolase</keyword>
<dbReference type="EMBL" id="BA000036">
    <property type="protein sequence ID" value="BAB99820.1"/>
    <property type="molecule type" value="Genomic_DNA"/>
</dbReference>
<dbReference type="KEGG" id="cgl:Cgl2427"/>
<evidence type="ECO:0000259" key="1">
    <source>
        <dbReference type="Pfam" id="PF13588"/>
    </source>
</evidence>
<dbReference type="KEGG" id="cgb:cg2664"/>
<dbReference type="GO" id="GO:0004519">
    <property type="term" value="F:endonuclease activity"/>
    <property type="evidence" value="ECO:0007669"/>
    <property type="project" value="UniProtKB-KW"/>
</dbReference>
<dbReference type="AlphaFoldDB" id="Q8NMY6"/>
<keyword evidence="2" id="KW-0540">Nuclease</keyword>
<accession>Q8NMY6</accession>
<dbReference type="PATRIC" id="fig|196627.13.peg.2359"/>
<keyword evidence="2" id="KW-0255">Endonuclease</keyword>
<dbReference type="OrthoDB" id="9148007at2"/>
<dbReference type="InterPro" id="IPR017035">
    <property type="entry name" value="UCP035009_HsdR_All3000-type"/>
</dbReference>
<organism evidence="2 3">
    <name type="scientific">Corynebacterium glutamicum (strain ATCC 13032 / DSM 20300 / JCM 1318 / BCRC 11384 / CCUG 27702 / LMG 3730 / NBRC 12168 / NCIMB 10025 / NRRL B-2784 / 534)</name>
    <dbReference type="NCBI Taxonomy" id="196627"/>
    <lineage>
        <taxon>Bacteria</taxon>
        <taxon>Bacillati</taxon>
        <taxon>Actinomycetota</taxon>
        <taxon>Actinomycetes</taxon>
        <taxon>Mycobacteriales</taxon>
        <taxon>Corynebacteriaceae</taxon>
        <taxon>Corynebacterium</taxon>
    </lineage>
</organism>
<dbReference type="RefSeq" id="WP_011015109.1">
    <property type="nucleotide sequence ID" value="NC_003450.3"/>
</dbReference>
<dbReference type="eggNOG" id="COG4748">
    <property type="taxonomic scope" value="Bacteria"/>
</dbReference>
<dbReference type="HOGENOM" id="CLU_045501_0_0_11"/>
<protein>
    <submittedName>
        <fullName evidence="2">Predicted type IV restriction endonuclease</fullName>
    </submittedName>
</protein>
<dbReference type="PIRSF" id="PIRSF035009">
    <property type="entry name" value="UCP035009_HSDR_N"/>
    <property type="match status" value="1"/>
</dbReference>
<proteinExistence type="predicted"/>
<sequence length="361" mass="40869">MSIEQAITSLSARVRELKPIIETEEATKTALIIPFISNVLGYDVTDPREVIPEYTADVGVKKGEKVDFAIKTGDDFHFLIECKKVGSPLSLDHANQLVRYFNVTDTEFAILTNGEIYQFYGQLDAANRMDAKPFMTLDLNNIDARQFPHLEMCTRKHFNPQALAANAEELKYIAELKKVIANQFQEPDVEIVKMLAATVTTKRMTAQNLEFFTRLVNTASSQFLKDEVNRRLRSAQVFEDPVQTQGADAETPAEDEAVIEEVVSEIVTTEEEIHGHSIVRAICCSEVSAQEITMRDAKSYCAILFQDNNRKPIARFYFDRKIPRIGIFNAEGEQEHFDLESIEDIYNHADLLHSRVVALNA</sequence>
<evidence type="ECO:0000313" key="3">
    <source>
        <dbReference type="Proteomes" id="UP000000582"/>
    </source>
</evidence>
<feature type="domain" description="Type I restriction enzyme R protein N-terminal" evidence="1">
    <location>
        <begin position="33"/>
        <end position="120"/>
    </location>
</feature>
<dbReference type="BioCyc" id="CORYNE:G18NG-12026-MONOMER"/>
<dbReference type="GeneID" id="1020374"/>
<reference evidence="3" key="1">
    <citation type="journal article" date="2003" name="Appl. Microbiol. Biotechnol.">
        <title>The Corynebacterium glutamicum genome: features and impacts on biotechnological processes.</title>
        <authorList>
            <person name="Ikeda M."/>
            <person name="Nakagawa S."/>
        </authorList>
    </citation>
    <scope>NUCLEOTIDE SEQUENCE [LARGE SCALE GENOMIC DNA]</scope>
    <source>
        <strain evidence="3">ATCC 13032 / DSM 20300 / BCRC 11384 / JCM 1318 / LMG 3730 / NCIMB 10025</strain>
    </source>
</reference>
<name>Q8NMY6_CORGL</name>
<dbReference type="Proteomes" id="UP000000582">
    <property type="component" value="Chromosome"/>
</dbReference>
<gene>
    <name evidence="2" type="ordered locus">Cgl2427</name>
</gene>
<dbReference type="Pfam" id="PF13588">
    <property type="entry name" value="HSDR_N_2"/>
    <property type="match status" value="1"/>
</dbReference>
<evidence type="ECO:0000313" key="2">
    <source>
        <dbReference type="EMBL" id="BAB99820.1"/>
    </source>
</evidence>